<feature type="transmembrane region" description="Helical" evidence="2">
    <location>
        <begin position="174"/>
        <end position="195"/>
    </location>
</feature>
<evidence type="ECO:0000313" key="5">
    <source>
        <dbReference type="Proteomes" id="UP000185491"/>
    </source>
</evidence>
<reference evidence="4 5" key="1">
    <citation type="submission" date="2014-08" db="EMBL/GenBank/DDBJ databases">
        <title>Complete genome sequence of Corynebacterium phocae M408/89/1(T)(=DSM 44612(T)), isolated from the common seal (Phoca vitulina).</title>
        <authorList>
            <person name="Ruckert C."/>
            <person name="Albersmeier A."/>
            <person name="Winkler A."/>
            <person name="Kalinowski J."/>
        </authorList>
    </citation>
    <scope>NUCLEOTIDE SEQUENCE [LARGE SCALE GENOMIC DNA]</scope>
    <source>
        <strain evidence="4 5">M408/89/1</strain>
    </source>
</reference>
<feature type="transmembrane region" description="Helical" evidence="2">
    <location>
        <begin position="201"/>
        <end position="219"/>
    </location>
</feature>
<evidence type="ECO:0000313" key="4">
    <source>
        <dbReference type="EMBL" id="APT92240.1"/>
    </source>
</evidence>
<evidence type="ECO:0000256" key="2">
    <source>
        <dbReference type="SAM" id="Phobius"/>
    </source>
</evidence>
<feature type="transmembrane region" description="Helical" evidence="2">
    <location>
        <begin position="66"/>
        <end position="84"/>
    </location>
</feature>
<dbReference type="PANTHER" id="PTHR22911">
    <property type="entry name" value="ACYL-MALONYL CONDENSING ENZYME-RELATED"/>
    <property type="match status" value="1"/>
</dbReference>
<feature type="transmembrane region" description="Helical" evidence="2">
    <location>
        <begin position="36"/>
        <end position="54"/>
    </location>
</feature>
<dbReference type="EMBL" id="CP009249">
    <property type="protein sequence ID" value="APT92240.1"/>
    <property type="molecule type" value="Genomic_DNA"/>
</dbReference>
<dbReference type="Pfam" id="PF00892">
    <property type="entry name" value="EamA"/>
    <property type="match status" value="1"/>
</dbReference>
<feature type="domain" description="EamA" evidence="3">
    <location>
        <begin position="140"/>
        <end position="272"/>
    </location>
</feature>
<feature type="transmembrane region" description="Helical" evidence="2">
    <location>
        <begin position="142"/>
        <end position="162"/>
    </location>
</feature>
<sequence length="275" mass="28226">MKNSAWLPPGIMVGSGISLYAGAALAVGLFEVFPPIVVAWFRVAAAGIILTVLFRPKLRAFTGKAGCAAAIYGVVTMAMNMAFYQAINEIPLGTAVAIEFMGPVAVAAWGSRNRRDFAALVLATAGVLTISGATWANNWQGIVWALAAGGLWAGYIVAGNRISYDPATSRASMAVGFVYAGGIGLPVAVALWPSGYGNVETLGLAMGLGLLSAAIPYSLDQVVLRMAGASYFALLQAILPLVAAVVGAVALGQWLSPAELAGTCLVVVAVALRRP</sequence>
<keyword evidence="5" id="KW-1185">Reference proteome</keyword>
<protein>
    <submittedName>
        <fullName evidence="4">Multidrug DMT transporter permease</fullName>
    </submittedName>
</protein>
<accession>A0A1L7D2C6</accession>
<organism evidence="4 5">
    <name type="scientific">Corynebacterium phocae</name>
    <dbReference type="NCBI Taxonomy" id="161895"/>
    <lineage>
        <taxon>Bacteria</taxon>
        <taxon>Bacillati</taxon>
        <taxon>Actinomycetota</taxon>
        <taxon>Actinomycetes</taxon>
        <taxon>Mycobacteriales</taxon>
        <taxon>Corynebacteriaceae</taxon>
        <taxon>Corynebacterium</taxon>
    </lineage>
</organism>
<feature type="transmembrane region" description="Helical" evidence="2">
    <location>
        <begin position="90"/>
        <end position="110"/>
    </location>
</feature>
<dbReference type="SUPFAM" id="SSF103481">
    <property type="entry name" value="Multidrug resistance efflux transporter EmrE"/>
    <property type="match status" value="2"/>
</dbReference>
<dbReference type="RefSeq" id="WP_075733514.1">
    <property type="nucleotide sequence ID" value="NZ_CP009249.1"/>
</dbReference>
<dbReference type="PANTHER" id="PTHR22911:SF37">
    <property type="entry name" value="THREONINE_HOMOSERINE EXPORTER RHTA"/>
    <property type="match status" value="1"/>
</dbReference>
<evidence type="ECO:0000256" key="1">
    <source>
        <dbReference type="ARBA" id="ARBA00007362"/>
    </source>
</evidence>
<keyword evidence="2" id="KW-0472">Membrane</keyword>
<dbReference type="GO" id="GO:0005886">
    <property type="term" value="C:plasma membrane"/>
    <property type="evidence" value="ECO:0007669"/>
    <property type="project" value="TreeGrafter"/>
</dbReference>
<dbReference type="Proteomes" id="UP000185491">
    <property type="component" value="Chromosome"/>
</dbReference>
<dbReference type="AlphaFoldDB" id="A0A1L7D2C6"/>
<keyword evidence="2" id="KW-0812">Transmembrane</keyword>
<name>A0A1L7D2C6_9CORY</name>
<evidence type="ECO:0000259" key="3">
    <source>
        <dbReference type="Pfam" id="PF00892"/>
    </source>
</evidence>
<proteinExistence type="inferred from homology"/>
<dbReference type="STRING" id="161895.CPHO_04300"/>
<comment type="similarity">
    <text evidence="1">Belongs to the EamA transporter family.</text>
</comment>
<feature type="transmembrane region" description="Helical" evidence="2">
    <location>
        <begin position="117"/>
        <end position="136"/>
    </location>
</feature>
<feature type="transmembrane region" description="Helical" evidence="2">
    <location>
        <begin position="12"/>
        <end position="30"/>
    </location>
</feature>
<dbReference type="InterPro" id="IPR037185">
    <property type="entry name" value="EmrE-like"/>
</dbReference>
<dbReference type="KEGG" id="cpho:CPHO_04300"/>
<gene>
    <name evidence="4" type="ORF">CPHO_04300</name>
</gene>
<dbReference type="InterPro" id="IPR000620">
    <property type="entry name" value="EamA_dom"/>
</dbReference>
<keyword evidence="2" id="KW-1133">Transmembrane helix</keyword>
<feature type="transmembrane region" description="Helical" evidence="2">
    <location>
        <begin position="231"/>
        <end position="248"/>
    </location>
</feature>
<dbReference type="GO" id="GO:0015565">
    <property type="term" value="F:threonine efflux transmembrane transporter activity"/>
    <property type="evidence" value="ECO:0007669"/>
    <property type="project" value="TreeGrafter"/>
</dbReference>